<name>A0A410T783_9CAUD</name>
<dbReference type="EMBL" id="MK408758">
    <property type="protein sequence ID" value="QAU04845.1"/>
    <property type="molecule type" value="Genomic_DNA"/>
</dbReference>
<dbReference type="Gene3D" id="2.40.300.10">
    <property type="entry name" value="Head decoration protein D"/>
    <property type="match status" value="1"/>
</dbReference>
<evidence type="ECO:0000313" key="1">
    <source>
        <dbReference type="EMBL" id="QAU04845.1"/>
    </source>
</evidence>
<organism evidence="1 2">
    <name type="scientific">Campylobacter phage CP20</name>
    <dbReference type="NCBI Taxonomy" id="2506428"/>
    <lineage>
        <taxon>Viruses</taxon>
        <taxon>Duplodnaviria</taxon>
        <taxon>Heunggongvirae</taxon>
        <taxon>Uroviricota</taxon>
        <taxon>Caudoviricetes</taxon>
        <taxon>Connertonviridae</taxon>
        <taxon>Firehammervirus</taxon>
        <taxon>Firehammervirus CPt10</taxon>
    </lineage>
</organism>
<reference evidence="1 2" key="1">
    <citation type="submission" date="2019-01" db="EMBL/GenBank/DDBJ databases">
        <title>Complete genome sequence of Campylobacter bacteriophage CP20.</title>
        <authorList>
            <person name="Connerton I.F."/>
        </authorList>
    </citation>
    <scope>NUCLEOTIDE SEQUENCE [LARGE SCALE GENOMIC DNA]</scope>
</reference>
<sequence length="504" mass="57209">MAFVHKNQKTFYTDYAIKHGMIPTEDTINLFPVRLKKETTDIYNKFQMVNGKAPLEWNQSENYEVNEIVRYNEVDYKCVQECINKVPSEEPSFWAVTKYQEYTKFPASNYLAKDNQDPYDPSSIQDYEASNTYHPTTVKHVEDRLKYWFDNETVTNADRLDGEHKDYFCSKQEFDDFARIALTEKSVVDSLESDNRRLPLSAYQGKVLKGLIDHINTILTSNDMNLDELQEIVNWIKTNRDMIEALGIDSIKGLRDYLNRIDSDLGKRVTYDYWNAEFLNKIKAVDGHLSGVDADTLDGQHADYFLPASRFTPEEITLLLQKVPGSLGKIDADKLDGLDSKDFLRRSTSDTPTQDNKFSLGSTALRWSNIYAVNFQGTALQAKYADLAEYYEVPESIKSNIKAGHILGIDVCGVNLFNPGMKLFGVVSKNPGIILNNECDGVPIALKGRTPVYCKNKPSIGDYIYADSNGFGIASETELDLPLVGVCIGSIMNQNDFWICEIKI</sequence>
<evidence type="ECO:0008006" key="3">
    <source>
        <dbReference type="Google" id="ProtNLM"/>
    </source>
</evidence>
<proteinExistence type="predicted"/>
<dbReference type="Proteomes" id="UP000290538">
    <property type="component" value="Segment"/>
</dbReference>
<evidence type="ECO:0000313" key="2">
    <source>
        <dbReference type="Proteomes" id="UP000290538"/>
    </source>
</evidence>
<accession>A0A410T783</accession>
<dbReference type="Gene3D" id="2.10.10.90">
    <property type="match status" value="1"/>
</dbReference>
<protein>
    <recommendedName>
        <fullName evidence="3">Tail fiber protein</fullName>
    </recommendedName>
</protein>